<accession>A0A1Q9DFD4</accession>
<dbReference type="OrthoDB" id="448947at2759"/>
<feature type="region of interest" description="Disordered" evidence="1">
    <location>
        <begin position="516"/>
        <end position="605"/>
    </location>
</feature>
<proteinExistence type="predicted"/>
<dbReference type="Proteomes" id="UP000186817">
    <property type="component" value="Unassembled WGS sequence"/>
</dbReference>
<feature type="compositionally biased region" description="Low complexity" evidence="1">
    <location>
        <begin position="563"/>
        <end position="602"/>
    </location>
</feature>
<keyword evidence="3" id="KW-1185">Reference proteome</keyword>
<comment type="caution">
    <text evidence="2">The sequence shown here is derived from an EMBL/GenBank/DDBJ whole genome shotgun (WGS) entry which is preliminary data.</text>
</comment>
<gene>
    <name evidence="2" type="ORF">AK812_SmicGene24164</name>
</gene>
<organism evidence="2 3">
    <name type="scientific">Symbiodinium microadriaticum</name>
    <name type="common">Dinoflagellate</name>
    <name type="synonym">Zooxanthella microadriatica</name>
    <dbReference type="NCBI Taxonomy" id="2951"/>
    <lineage>
        <taxon>Eukaryota</taxon>
        <taxon>Sar</taxon>
        <taxon>Alveolata</taxon>
        <taxon>Dinophyceae</taxon>
        <taxon>Suessiales</taxon>
        <taxon>Symbiodiniaceae</taxon>
        <taxon>Symbiodinium</taxon>
    </lineage>
</organism>
<feature type="region of interest" description="Disordered" evidence="1">
    <location>
        <begin position="337"/>
        <end position="361"/>
    </location>
</feature>
<sequence>MYIYFRHKDDCEYLWDLFEAHDAMAHSIADVVATSPSDYREMLLPTERLWVQQLDEDYRSVPDFQHLPPSKLLHRASMSFLTGDGNDTRPSVGPEEIWHDGRCLPTELMSRDLLCRLTHAQFLFSRWPGGYSAATDPAAATLATPPKAAVGKTKASAKSSLRGRGISNVEKYSSSYASLAQMPVARPIHVGLEFSIIALFPLSVLVGAHGFVPIPAKTGHLADWLHHILPDTFNVVYCNRLSRDEVLAFVYIATGLSPQDRVPSPLAWSYFVYGICVLQLGEGLLAWLTQLLPRYIKSECLEAVAAEYQRLGSPLTGVDIAPEDAVAQVIEHLSQSHDNGADATDGSGARPSHGAEGPGSSGLDTDPFAYYTANFVENTWFLNAFQAGELVASAALPFPGPADDPSIWQIIIQEGVPYVWTGRTDDDPIPCAQYIQDDFSDYEEEEEESPVIVVLDSLSNQQALRYSGMEVELPTSGGNWKVVRDGKSKDWLVVDTKGRTKLAKALIGLKRARKRIVAPPESSKPDNDQEQEENAAPSTPPENPKSPVVPKAPESAKAGASESTAPSTKAGTKAPAKTPPASVLAKTATVVTPPPAKTANAKGVLGGAGGYHARLRVRDSKAVDPYALYSEDTFAAAFRSFSKSMSNAVYATRLHSLGSLGTEVMSRQLNHSLSVAANITLSDFMALPPSMERPLLVAALSLVLCANEEYAIRALVCDEEASGFRMLNLLNALNGSLLKATLLVNHYRGPFATKKNRYTLQEGAKLLVETCTDEWLEDLQEAYQYDCRDAAATLTREHILESPGVYTRLPARNKAWFGILESFASLTRSWTVLSNVTEFVSEYISAMEAADEAQQDSDHEMMHSDDDAIDEAEAGNVDAADEEEPQTRAAFNLLRSSYNSDAALVRDLYKEPLLQQKIRLICYDLQDLHHEYSSGLKKCSQEDTMRACADRAAYSWFSTVQAMMHRLGGSGLVDELKLFPRVPRHSTARPRSPDDEAIQDDRALVRLHFALLVELSANRCWSQTFYGFCFPYLVATVYCEDEFARARGAALMTRVCKAILKLEEFVSDNPMHATACALLESIATHKWQVTREIFVMGANTNWTWDDDELRATAWAMFSGPMTTKSTLESAFNHLRDKGARHSRNQKMSLETRYSYLATQPYARGDTGGVAQVRPTADDFTTLAREAAARDAIYSLKPFKPTATKMPQTYPHPLDIARKWRPAGFHANRVAAAAVALATSTAARTKEGKREGGGEWGGEAGERYRCFMTKGETFHHKTDDRFILSLGFHRWAFQALRLVAWESMSGEVWLQPDTKQSGPLLIANLSLDPEWEFVPTEALPACCMPADMPYDASCMLKVTGPAEPILMAALRRGARLTLYQLKAIVVAFSIAVPAQGSGKGGRCIKIDFIRAVLAHFFATEMTPEQQAETASKILGKKPADSPETDTPELHLKLLAQLDASEAPQFAVMKKVAVDALAEEALKAKVKKPGKAKATEHVPTADDIAEAEAAETVEKEKPTFETRASGTHVKAPREFRSLLPPNLDYIYFHWVFAFTERAYHARYPDTEGYDSSFKAPSDDVLRARLLEMEARLELQG</sequence>
<evidence type="ECO:0000313" key="3">
    <source>
        <dbReference type="Proteomes" id="UP000186817"/>
    </source>
</evidence>
<name>A0A1Q9DFD4_SYMMI</name>
<reference evidence="2 3" key="1">
    <citation type="submission" date="2016-02" db="EMBL/GenBank/DDBJ databases">
        <title>Genome analysis of coral dinoflagellate symbionts highlights evolutionary adaptations to a symbiotic lifestyle.</title>
        <authorList>
            <person name="Aranda M."/>
            <person name="Li Y."/>
            <person name="Liew Y.J."/>
            <person name="Baumgarten S."/>
            <person name="Simakov O."/>
            <person name="Wilson M."/>
            <person name="Piel J."/>
            <person name="Ashoor H."/>
            <person name="Bougouffa S."/>
            <person name="Bajic V.B."/>
            <person name="Ryu T."/>
            <person name="Ravasi T."/>
            <person name="Bayer T."/>
            <person name="Micklem G."/>
            <person name="Kim H."/>
            <person name="Bhak J."/>
            <person name="Lajeunesse T.C."/>
            <person name="Voolstra C.R."/>
        </authorList>
    </citation>
    <scope>NUCLEOTIDE SEQUENCE [LARGE SCALE GENOMIC DNA]</scope>
    <source>
        <strain evidence="2 3">CCMP2467</strain>
    </source>
</reference>
<dbReference type="EMBL" id="LSRX01000565">
    <property type="protein sequence ID" value="OLP93892.1"/>
    <property type="molecule type" value="Genomic_DNA"/>
</dbReference>
<protein>
    <submittedName>
        <fullName evidence="2">Uncharacterized protein</fullName>
    </submittedName>
</protein>
<evidence type="ECO:0000256" key="1">
    <source>
        <dbReference type="SAM" id="MobiDB-lite"/>
    </source>
</evidence>
<evidence type="ECO:0000313" key="2">
    <source>
        <dbReference type="EMBL" id="OLP93892.1"/>
    </source>
</evidence>